<keyword evidence="3 6" id="KW-1133">Transmembrane helix</keyword>
<feature type="transmembrane region" description="Helical" evidence="6">
    <location>
        <begin position="41"/>
        <end position="61"/>
    </location>
</feature>
<comment type="subcellular location">
    <subcellularLocation>
        <location evidence="1">Membrane</location>
        <topology evidence="1">Multi-pass membrane protein</topology>
    </subcellularLocation>
</comment>
<feature type="domain" description="MARVEL" evidence="7">
    <location>
        <begin position="8"/>
        <end position="135"/>
    </location>
</feature>
<evidence type="ECO:0000256" key="6">
    <source>
        <dbReference type="SAM" id="Phobius"/>
    </source>
</evidence>
<evidence type="ECO:0000256" key="1">
    <source>
        <dbReference type="ARBA" id="ARBA00004141"/>
    </source>
</evidence>
<feature type="region of interest" description="Disordered" evidence="5">
    <location>
        <begin position="211"/>
        <end position="265"/>
    </location>
</feature>
<feature type="compositionally biased region" description="Polar residues" evidence="5">
    <location>
        <begin position="255"/>
        <end position="265"/>
    </location>
</feature>
<feature type="compositionally biased region" description="Basic and acidic residues" evidence="5">
    <location>
        <begin position="224"/>
        <end position="240"/>
    </location>
</feature>
<evidence type="ECO:0000313" key="8">
    <source>
        <dbReference type="EMBL" id="KAF6048868.1"/>
    </source>
</evidence>
<evidence type="ECO:0000256" key="4">
    <source>
        <dbReference type="ARBA" id="ARBA00023136"/>
    </source>
</evidence>
<dbReference type="PANTHER" id="PTHR37451:SF1">
    <property type="entry name" value="MARVEL DOMAIN-CONTAINING PROTEIN"/>
    <property type="match status" value="1"/>
</dbReference>
<feature type="transmembrane region" description="Helical" evidence="6">
    <location>
        <begin position="12"/>
        <end position="35"/>
    </location>
</feature>
<accession>A0A8X7NL94</accession>
<protein>
    <submittedName>
        <fullName evidence="8">Membrane-associating domain family protein</fullName>
    </submittedName>
</protein>
<sequence>MNITKTTTSIILRSVEFLFAVIVLGLTAGVLAGYNTNISRVTFNLVVAIFNIIWLAYIAFIAPRVLLNQTPTAVVFGVQVIFWIFYLAGWAAIADVFPDDCNWWYYMRDSEDTCRAYQAILPFSLLNWIWFSIELGLFIGYSFVPEIKNYGANHLMQNTTYYWGTLFNAETTTSKSFAGVNFTDSGIATSGGGVNKDGGVVAPHLDEEAAIGNGVNDENAYTTHGEEESKVATEGSDHSLPHQQQQQQPEAGYGSRTNGTVPTAY</sequence>
<dbReference type="GO" id="GO:0016020">
    <property type="term" value="C:membrane"/>
    <property type="evidence" value="ECO:0007669"/>
    <property type="project" value="UniProtKB-SubCell"/>
</dbReference>
<evidence type="ECO:0000256" key="5">
    <source>
        <dbReference type="SAM" id="MobiDB-lite"/>
    </source>
</evidence>
<comment type="caution">
    <text evidence="8">The sequence shown here is derived from an EMBL/GenBank/DDBJ whole genome shotgun (WGS) entry which is preliminary data.</text>
</comment>
<evidence type="ECO:0000259" key="7">
    <source>
        <dbReference type="Pfam" id="PF01284"/>
    </source>
</evidence>
<evidence type="ECO:0000313" key="9">
    <source>
        <dbReference type="Proteomes" id="UP000590412"/>
    </source>
</evidence>
<evidence type="ECO:0000256" key="2">
    <source>
        <dbReference type="ARBA" id="ARBA00022692"/>
    </source>
</evidence>
<organism evidence="8 9">
    <name type="scientific">Candida parapsilosis</name>
    <name type="common">Yeast</name>
    <dbReference type="NCBI Taxonomy" id="5480"/>
    <lineage>
        <taxon>Eukaryota</taxon>
        <taxon>Fungi</taxon>
        <taxon>Dikarya</taxon>
        <taxon>Ascomycota</taxon>
        <taxon>Saccharomycotina</taxon>
        <taxon>Pichiomycetes</taxon>
        <taxon>Debaryomycetaceae</taxon>
        <taxon>Candida/Lodderomyces clade</taxon>
        <taxon>Candida</taxon>
    </lineage>
</organism>
<dbReference type="AlphaFoldDB" id="A0A8X7NL94"/>
<evidence type="ECO:0000256" key="3">
    <source>
        <dbReference type="ARBA" id="ARBA00022989"/>
    </source>
</evidence>
<dbReference type="InterPro" id="IPR008253">
    <property type="entry name" value="Marvel"/>
</dbReference>
<dbReference type="Proteomes" id="UP000590412">
    <property type="component" value="Unassembled WGS sequence"/>
</dbReference>
<dbReference type="Pfam" id="PF01284">
    <property type="entry name" value="MARVEL"/>
    <property type="match status" value="1"/>
</dbReference>
<gene>
    <name evidence="8" type="ORF">FOB60_004252</name>
</gene>
<proteinExistence type="predicted"/>
<feature type="transmembrane region" description="Helical" evidence="6">
    <location>
        <begin position="125"/>
        <end position="144"/>
    </location>
</feature>
<keyword evidence="2 6" id="KW-0812">Transmembrane</keyword>
<feature type="transmembrane region" description="Helical" evidence="6">
    <location>
        <begin position="73"/>
        <end position="93"/>
    </location>
</feature>
<name>A0A8X7NL94_CANPA</name>
<dbReference type="PANTHER" id="PTHR37451">
    <property type="entry name" value="MARVEL DOMAIN"/>
    <property type="match status" value="1"/>
</dbReference>
<dbReference type="OrthoDB" id="2117453at2759"/>
<dbReference type="EMBL" id="JABWAB010000006">
    <property type="protein sequence ID" value="KAF6048868.1"/>
    <property type="molecule type" value="Genomic_DNA"/>
</dbReference>
<keyword evidence="4 6" id="KW-0472">Membrane</keyword>
<reference evidence="8" key="1">
    <citation type="submission" date="2020-03" db="EMBL/GenBank/DDBJ databases">
        <title>FDA dAtabase for Regulatory Grade micrObial Sequences (FDA-ARGOS): Supporting development and validation of Infectious Disease Dx tests.</title>
        <authorList>
            <person name="Campos J."/>
            <person name="Goldberg B."/>
            <person name="Tallon L."/>
            <person name="Sadzewicz L."/>
            <person name="Vavikolanu K."/>
            <person name="Mehta A."/>
            <person name="Aluvathingal J."/>
            <person name="Nadendla S."/>
            <person name="Nandy P."/>
            <person name="Geyer C."/>
            <person name="Yan Y."/>
            <person name="Sichtig H."/>
        </authorList>
    </citation>
    <scope>NUCLEOTIDE SEQUENCE [LARGE SCALE GENOMIC DNA]</scope>
    <source>
        <strain evidence="8">FDAARGOS_652</strain>
    </source>
</reference>